<name>X0UJL9_9ZZZZ</name>
<dbReference type="InterPro" id="IPR052026">
    <property type="entry name" value="ExeA_AAA_ATPase_DNA-bind"/>
</dbReference>
<dbReference type="CDD" id="cd00009">
    <property type="entry name" value="AAA"/>
    <property type="match status" value="1"/>
</dbReference>
<sequence length="278" mass="31642">ESAEGRQAFRFAGMPGSGRGILRESLGRSGVMPSPPQPGEQALVRVGLLEAYKQFFDFEEAPFSVCPNPKFFYSSGSHAEGLDHLRYGIYEGLGFTMITGEPGTGKTMLLRYFIEQAGEDLKIVHILDPRMSPKELLRVVLESLEVPRFPQADLTARELAEELYELLLLAQRQTKKVVILLDEAQGLDFESLESLRLISNLETDSEKLIHIVLFGQTELEERLRERKLRQFDQRILVRCHLRSLEPEEIQPYIEHQLLVGKVDLGTEFLLQSKGEFRP</sequence>
<proteinExistence type="predicted"/>
<dbReference type="Pfam" id="PF13401">
    <property type="entry name" value="AAA_22"/>
    <property type="match status" value="1"/>
</dbReference>
<dbReference type="PANTHER" id="PTHR35894:SF1">
    <property type="entry name" value="PHOSPHORIBULOKINASE _ URIDINE KINASE FAMILY"/>
    <property type="match status" value="1"/>
</dbReference>
<feature type="non-terminal residue" evidence="2">
    <location>
        <position position="1"/>
    </location>
</feature>
<feature type="domain" description="AAA+ ATPase" evidence="1">
    <location>
        <begin position="92"/>
        <end position="263"/>
    </location>
</feature>
<gene>
    <name evidence="2" type="ORF">S01H1_20485</name>
</gene>
<evidence type="ECO:0000313" key="2">
    <source>
        <dbReference type="EMBL" id="GAF99461.1"/>
    </source>
</evidence>
<protein>
    <recommendedName>
        <fullName evidence="1">AAA+ ATPase domain-containing protein</fullName>
    </recommendedName>
</protein>
<dbReference type="Gene3D" id="3.40.50.300">
    <property type="entry name" value="P-loop containing nucleotide triphosphate hydrolases"/>
    <property type="match status" value="1"/>
</dbReference>
<organism evidence="2">
    <name type="scientific">marine sediment metagenome</name>
    <dbReference type="NCBI Taxonomy" id="412755"/>
    <lineage>
        <taxon>unclassified sequences</taxon>
        <taxon>metagenomes</taxon>
        <taxon>ecological metagenomes</taxon>
    </lineage>
</organism>
<dbReference type="InterPro" id="IPR003593">
    <property type="entry name" value="AAA+_ATPase"/>
</dbReference>
<dbReference type="AlphaFoldDB" id="X0UJL9"/>
<dbReference type="PANTHER" id="PTHR35894">
    <property type="entry name" value="GENERAL SECRETION PATHWAY PROTEIN A-RELATED"/>
    <property type="match status" value="1"/>
</dbReference>
<feature type="non-terminal residue" evidence="2">
    <location>
        <position position="278"/>
    </location>
</feature>
<dbReference type="EMBL" id="BARS01011215">
    <property type="protein sequence ID" value="GAF99461.1"/>
    <property type="molecule type" value="Genomic_DNA"/>
</dbReference>
<dbReference type="InterPro" id="IPR027417">
    <property type="entry name" value="P-loop_NTPase"/>
</dbReference>
<reference evidence="2" key="1">
    <citation type="journal article" date="2014" name="Front. Microbiol.">
        <title>High frequency of phylogenetically diverse reductive dehalogenase-homologous genes in deep subseafloor sedimentary metagenomes.</title>
        <authorList>
            <person name="Kawai M."/>
            <person name="Futagami T."/>
            <person name="Toyoda A."/>
            <person name="Takaki Y."/>
            <person name="Nishi S."/>
            <person name="Hori S."/>
            <person name="Arai W."/>
            <person name="Tsubouchi T."/>
            <person name="Morono Y."/>
            <person name="Uchiyama I."/>
            <person name="Ito T."/>
            <person name="Fujiyama A."/>
            <person name="Inagaki F."/>
            <person name="Takami H."/>
        </authorList>
    </citation>
    <scope>NUCLEOTIDE SEQUENCE</scope>
    <source>
        <strain evidence="2">Expedition CK06-06</strain>
    </source>
</reference>
<evidence type="ECO:0000259" key="1">
    <source>
        <dbReference type="SMART" id="SM00382"/>
    </source>
</evidence>
<dbReference type="SMART" id="SM00382">
    <property type="entry name" value="AAA"/>
    <property type="match status" value="1"/>
</dbReference>
<accession>X0UJL9</accession>
<dbReference type="SUPFAM" id="SSF52540">
    <property type="entry name" value="P-loop containing nucleoside triphosphate hydrolases"/>
    <property type="match status" value="1"/>
</dbReference>
<comment type="caution">
    <text evidence="2">The sequence shown here is derived from an EMBL/GenBank/DDBJ whole genome shotgun (WGS) entry which is preliminary data.</text>
</comment>
<dbReference type="GO" id="GO:0016887">
    <property type="term" value="F:ATP hydrolysis activity"/>
    <property type="evidence" value="ECO:0007669"/>
    <property type="project" value="InterPro"/>
</dbReference>
<dbReference type="InterPro" id="IPR049945">
    <property type="entry name" value="AAA_22"/>
</dbReference>